<feature type="compositionally biased region" description="Basic and acidic residues" evidence="1">
    <location>
        <begin position="58"/>
        <end position="74"/>
    </location>
</feature>
<sequence length="140" mass="15922">MNIRNVFRGRNELLTFLSFRCMGDLRATCALAPPHTPEMSAAMTVTMWPVISAPPGKPDGENMRKRPRKLRSEFKNSPSFPTTFIQDQGLRSCYAYFAPDCNRCGLCLTLPLKKFHFDDDRGNRNGVVSRASRERCADKF</sequence>
<evidence type="ECO:0000313" key="3">
    <source>
        <dbReference type="Proteomes" id="UP000053676"/>
    </source>
</evidence>
<proteinExistence type="predicted"/>
<feature type="region of interest" description="Disordered" evidence="1">
    <location>
        <begin position="52"/>
        <end position="75"/>
    </location>
</feature>
<dbReference type="Proteomes" id="UP000053676">
    <property type="component" value="Unassembled WGS sequence"/>
</dbReference>
<protein>
    <submittedName>
        <fullName evidence="2">Uncharacterized protein</fullName>
    </submittedName>
</protein>
<reference evidence="3" key="1">
    <citation type="journal article" date="2014" name="Nat. Genet.">
        <title>Genome of the human hookworm Necator americanus.</title>
        <authorList>
            <person name="Tang Y.T."/>
            <person name="Gao X."/>
            <person name="Rosa B.A."/>
            <person name="Abubucker S."/>
            <person name="Hallsworth-Pepin K."/>
            <person name="Martin J."/>
            <person name="Tyagi R."/>
            <person name="Heizer E."/>
            <person name="Zhang X."/>
            <person name="Bhonagiri-Palsikar V."/>
            <person name="Minx P."/>
            <person name="Warren W.C."/>
            <person name="Wang Q."/>
            <person name="Zhan B."/>
            <person name="Hotez P.J."/>
            <person name="Sternberg P.W."/>
            <person name="Dougall A."/>
            <person name="Gaze S.T."/>
            <person name="Mulvenna J."/>
            <person name="Sotillo J."/>
            <person name="Ranganathan S."/>
            <person name="Rabelo E.M."/>
            <person name="Wilson R.K."/>
            <person name="Felgner P.L."/>
            <person name="Bethony J."/>
            <person name="Hawdon J.M."/>
            <person name="Gasser R.B."/>
            <person name="Loukas A."/>
            <person name="Mitreva M."/>
        </authorList>
    </citation>
    <scope>NUCLEOTIDE SEQUENCE [LARGE SCALE GENOMIC DNA]</scope>
</reference>
<dbReference type="EMBL" id="KI659793">
    <property type="protein sequence ID" value="ETN78659.1"/>
    <property type="molecule type" value="Genomic_DNA"/>
</dbReference>
<evidence type="ECO:0000256" key="1">
    <source>
        <dbReference type="SAM" id="MobiDB-lite"/>
    </source>
</evidence>
<accession>W2TAP0</accession>
<organism evidence="2 3">
    <name type="scientific">Necator americanus</name>
    <name type="common">Human hookworm</name>
    <dbReference type="NCBI Taxonomy" id="51031"/>
    <lineage>
        <taxon>Eukaryota</taxon>
        <taxon>Metazoa</taxon>
        <taxon>Ecdysozoa</taxon>
        <taxon>Nematoda</taxon>
        <taxon>Chromadorea</taxon>
        <taxon>Rhabditida</taxon>
        <taxon>Rhabditina</taxon>
        <taxon>Rhabditomorpha</taxon>
        <taxon>Strongyloidea</taxon>
        <taxon>Ancylostomatidae</taxon>
        <taxon>Bunostominae</taxon>
        <taxon>Necator</taxon>
    </lineage>
</organism>
<gene>
    <name evidence="2" type="ORF">NECAME_02806</name>
</gene>
<keyword evidence="3" id="KW-1185">Reference proteome</keyword>
<dbReference type="KEGG" id="nai:NECAME_02806"/>
<dbReference type="AlphaFoldDB" id="W2TAP0"/>
<evidence type="ECO:0000313" key="2">
    <source>
        <dbReference type="EMBL" id="ETN78659.1"/>
    </source>
</evidence>
<name>W2TAP0_NECAM</name>